<evidence type="ECO:0000256" key="2">
    <source>
        <dbReference type="ARBA" id="ARBA00022737"/>
    </source>
</evidence>
<keyword evidence="2" id="KW-0677">Repeat</keyword>
<dbReference type="PANTHER" id="PTHR44156">
    <property type="entry name" value="SUPERNUMERARY LIMBS, ISOFORM B-RELATED"/>
    <property type="match status" value="1"/>
</dbReference>
<dbReference type="PROSITE" id="PS00678">
    <property type="entry name" value="WD_REPEATS_1"/>
    <property type="match status" value="2"/>
</dbReference>
<keyword evidence="5" id="KW-1185">Reference proteome</keyword>
<dbReference type="InterPro" id="IPR036322">
    <property type="entry name" value="WD40_repeat_dom_sf"/>
</dbReference>
<dbReference type="PROSITE" id="PS50294">
    <property type="entry name" value="WD_REPEATS_REGION"/>
    <property type="match status" value="2"/>
</dbReference>
<dbReference type="SMART" id="SM00320">
    <property type="entry name" value="WD40"/>
    <property type="match status" value="4"/>
</dbReference>
<evidence type="ECO:0000313" key="4">
    <source>
        <dbReference type="EMBL" id="TRM57592.1"/>
    </source>
</evidence>
<evidence type="ECO:0000256" key="3">
    <source>
        <dbReference type="PROSITE-ProRule" id="PRU00221"/>
    </source>
</evidence>
<dbReference type="InterPro" id="IPR001680">
    <property type="entry name" value="WD40_rpt"/>
</dbReference>
<sequence>MSGADTSKFLVSEAQLVTDEARRRKAEETKDLGDPLKLKGVPLDIKIFGNDAWIAENSHKIRKVDLETGDTLQLYSGHGGPVTAIEFVNYDGKQILISGSWDKTIRIWNTEVVCDPGSLEWPLIVIKDKTLISTTEAHSDFVKTLVVVPSLDLLISGGSDKIVRLWDLTSARDGKPLTNVGSIASHTRPIECLHAAANSDSTVLLYTADTMGIIRVWELRKTEAEPSHWRSTLKREFTHHRTGVNDIHVAPEYMWTASTDESVQMIPLAEPADSKTKPPPAITHPTGVRAILPLALTDIAEPYLFTAAGDVIRTYDVSSPNEPELVGQVDAHWHNVTLLRLWIRRTVGKDGKTRVEPWIVSASLDNTLRKWRLSELLHPPTKATLAPKPKKRQN</sequence>
<dbReference type="Proteomes" id="UP000320762">
    <property type="component" value="Unassembled WGS sequence"/>
</dbReference>
<feature type="repeat" description="WD" evidence="3">
    <location>
        <begin position="75"/>
        <end position="111"/>
    </location>
</feature>
<dbReference type="STRING" id="97359.A0A550BYE6"/>
<dbReference type="InterPro" id="IPR015943">
    <property type="entry name" value="WD40/YVTN_repeat-like_dom_sf"/>
</dbReference>
<gene>
    <name evidence="4" type="ORF">BD626DRAFT_574383</name>
</gene>
<accession>A0A550BYE6</accession>
<organism evidence="4 5">
    <name type="scientific">Schizophyllum amplum</name>
    <dbReference type="NCBI Taxonomy" id="97359"/>
    <lineage>
        <taxon>Eukaryota</taxon>
        <taxon>Fungi</taxon>
        <taxon>Dikarya</taxon>
        <taxon>Basidiomycota</taxon>
        <taxon>Agaricomycotina</taxon>
        <taxon>Agaricomycetes</taxon>
        <taxon>Agaricomycetidae</taxon>
        <taxon>Agaricales</taxon>
        <taxon>Schizophyllaceae</taxon>
        <taxon>Schizophyllum</taxon>
    </lineage>
</organism>
<evidence type="ECO:0000256" key="1">
    <source>
        <dbReference type="ARBA" id="ARBA00022574"/>
    </source>
</evidence>
<dbReference type="Pfam" id="PF00400">
    <property type="entry name" value="WD40"/>
    <property type="match status" value="2"/>
</dbReference>
<evidence type="ECO:0000313" key="5">
    <source>
        <dbReference type="Proteomes" id="UP000320762"/>
    </source>
</evidence>
<dbReference type="InterPro" id="IPR020472">
    <property type="entry name" value="WD40_PAC1"/>
</dbReference>
<proteinExistence type="predicted"/>
<keyword evidence="1 3" id="KW-0853">WD repeat</keyword>
<protein>
    <submittedName>
        <fullName evidence="4">WD40-repeat-containing domain protein</fullName>
    </submittedName>
</protein>
<name>A0A550BYE6_9AGAR</name>
<dbReference type="EMBL" id="VDMD01000045">
    <property type="protein sequence ID" value="TRM57592.1"/>
    <property type="molecule type" value="Genomic_DNA"/>
</dbReference>
<dbReference type="PRINTS" id="PR00320">
    <property type="entry name" value="GPROTEINBRPT"/>
</dbReference>
<comment type="caution">
    <text evidence="4">The sequence shown here is derived from an EMBL/GenBank/DDBJ whole genome shotgun (WGS) entry which is preliminary data.</text>
</comment>
<dbReference type="AlphaFoldDB" id="A0A550BYE6"/>
<feature type="repeat" description="WD" evidence="3">
    <location>
        <begin position="135"/>
        <end position="176"/>
    </location>
</feature>
<dbReference type="InterPro" id="IPR019775">
    <property type="entry name" value="WD40_repeat_CS"/>
</dbReference>
<dbReference type="OrthoDB" id="6262491at2759"/>
<dbReference type="SUPFAM" id="SSF50978">
    <property type="entry name" value="WD40 repeat-like"/>
    <property type="match status" value="1"/>
</dbReference>
<dbReference type="InterPro" id="IPR053299">
    <property type="entry name" value="ASTRA_WD_repeat"/>
</dbReference>
<reference evidence="4 5" key="1">
    <citation type="journal article" date="2019" name="New Phytol.">
        <title>Comparative genomics reveals unique wood-decay strategies and fruiting body development in the Schizophyllaceae.</title>
        <authorList>
            <person name="Almasi E."/>
            <person name="Sahu N."/>
            <person name="Krizsan K."/>
            <person name="Balint B."/>
            <person name="Kovacs G.M."/>
            <person name="Kiss B."/>
            <person name="Cseklye J."/>
            <person name="Drula E."/>
            <person name="Henrissat B."/>
            <person name="Nagy I."/>
            <person name="Chovatia M."/>
            <person name="Adam C."/>
            <person name="LaButti K."/>
            <person name="Lipzen A."/>
            <person name="Riley R."/>
            <person name="Grigoriev I.V."/>
            <person name="Nagy L.G."/>
        </authorList>
    </citation>
    <scope>NUCLEOTIDE SEQUENCE [LARGE SCALE GENOMIC DNA]</scope>
    <source>
        <strain evidence="4 5">NL-1724</strain>
    </source>
</reference>
<dbReference type="PROSITE" id="PS50082">
    <property type="entry name" value="WD_REPEATS_2"/>
    <property type="match status" value="2"/>
</dbReference>
<dbReference type="Gene3D" id="2.130.10.10">
    <property type="entry name" value="YVTN repeat-like/Quinoprotein amine dehydrogenase"/>
    <property type="match status" value="2"/>
</dbReference>